<accession>A0A6V8SPE2</accession>
<dbReference type="Proteomes" id="UP000580568">
    <property type="component" value="Unassembled WGS sequence"/>
</dbReference>
<dbReference type="PANTHER" id="PTHR37313">
    <property type="entry name" value="UPF0749 PROTEIN RV1825"/>
    <property type="match status" value="1"/>
</dbReference>
<evidence type="ECO:0008006" key="5">
    <source>
        <dbReference type="Google" id="ProtNLM"/>
    </source>
</evidence>
<protein>
    <recommendedName>
        <fullName evidence="5">DUF881 domain-containing protein</fullName>
    </recommendedName>
</protein>
<comment type="similarity">
    <text evidence="1">Belongs to the UPF0749 family.</text>
</comment>
<name>A0A6V8SPE2_9CLOT</name>
<dbReference type="PANTHER" id="PTHR37313:SF2">
    <property type="entry name" value="UPF0749 PROTEIN YLXX"/>
    <property type="match status" value="1"/>
</dbReference>
<sequence>MRNNEASIFVFIASIIIGILIALNINLKGTTRSFQMSAKQYQDAYNQKNKLYGEVSNLRDSNSKMIEKMNKYKYDDTKSEKITQDINDESNSNKMEVGFSGVKGKGVKITLRDGTIDTTEGYEYENSQLILLRTIHDDDMIRVVNELRVAGAEAISIGGQRVLPNTAILCKWAFLDINGVQIPGPSFDVYAIGDPDTLDSILKRDDGFIRSLMNRGVEISIEKKDNINIDPYLGDANFNDLTPKTK</sequence>
<comment type="caution">
    <text evidence="3">The sequence shown here is derived from an EMBL/GenBank/DDBJ whole genome shotgun (WGS) entry which is preliminary data.</text>
</comment>
<keyword evidence="2" id="KW-0472">Membrane</keyword>
<gene>
    <name evidence="3" type="ORF">bsdtw1_02837</name>
</gene>
<dbReference type="RefSeq" id="WP_183278144.1">
    <property type="nucleotide sequence ID" value="NZ_BLZR01000001.1"/>
</dbReference>
<organism evidence="3 4">
    <name type="scientific">Clostridium fungisolvens</name>
    <dbReference type="NCBI Taxonomy" id="1604897"/>
    <lineage>
        <taxon>Bacteria</taxon>
        <taxon>Bacillati</taxon>
        <taxon>Bacillota</taxon>
        <taxon>Clostridia</taxon>
        <taxon>Eubacteriales</taxon>
        <taxon>Clostridiaceae</taxon>
        <taxon>Clostridium</taxon>
    </lineage>
</organism>
<feature type="transmembrane region" description="Helical" evidence="2">
    <location>
        <begin position="6"/>
        <end position="27"/>
    </location>
</feature>
<evidence type="ECO:0000313" key="3">
    <source>
        <dbReference type="EMBL" id="GFP76733.1"/>
    </source>
</evidence>
<proteinExistence type="inferred from homology"/>
<evidence type="ECO:0000256" key="2">
    <source>
        <dbReference type="SAM" id="Phobius"/>
    </source>
</evidence>
<evidence type="ECO:0000256" key="1">
    <source>
        <dbReference type="ARBA" id="ARBA00009108"/>
    </source>
</evidence>
<dbReference type="Gene3D" id="3.30.70.1880">
    <property type="entry name" value="Protein of unknown function DUF881"/>
    <property type="match status" value="1"/>
</dbReference>
<reference evidence="3 4" key="1">
    <citation type="submission" date="2020-07" db="EMBL/GenBank/DDBJ databases">
        <title>A new beta-1,3-glucan-decomposing anaerobic bacterium isolated from anoxic soil subjected to biological soil disinfestation.</title>
        <authorList>
            <person name="Ueki A."/>
            <person name="Tonouchi A."/>
        </authorList>
    </citation>
    <scope>NUCLEOTIDE SEQUENCE [LARGE SCALE GENOMIC DNA]</scope>
    <source>
        <strain evidence="3 4">TW1</strain>
    </source>
</reference>
<keyword evidence="2" id="KW-0812">Transmembrane</keyword>
<keyword evidence="4" id="KW-1185">Reference proteome</keyword>
<dbReference type="EMBL" id="BLZR01000001">
    <property type="protein sequence ID" value="GFP76733.1"/>
    <property type="molecule type" value="Genomic_DNA"/>
</dbReference>
<dbReference type="Pfam" id="PF05949">
    <property type="entry name" value="DUF881"/>
    <property type="match status" value="1"/>
</dbReference>
<evidence type="ECO:0000313" key="4">
    <source>
        <dbReference type="Proteomes" id="UP000580568"/>
    </source>
</evidence>
<keyword evidence="2" id="KW-1133">Transmembrane helix</keyword>
<dbReference type="InterPro" id="IPR010273">
    <property type="entry name" value="DUF881"/>
</dbReference>
<dbReference type="AlphaFoldDB" id="A0A6V8SPE2"/>